<evidence type="ECO:0000313" key="2">
    <source>
        <dbReference type="EMBL" id="QMW90186.1"/>
    </source>
</evidence>
<dbReference type="PROSITE" id="PS50943">
    <property type="entry name" value="HTH_CROC1"/>
    <property type="match status" value="1"/>
</dbReference>
<feature type="domain" description="HTH cro/C1-type" evidence="1">
    <location>
        <begin position="28"/>
        <end position="62"/>
    </location>
</feature>
<protein>
    <submittedName>
        <fullName evidence="2">Transcriptional regulator</fullName>
    </submittedName>
</protein>
<dbReference type="InterPro" id="IPR001387">
    <property type="entry name" value="Cro/C1-type_HTH"/>
</dbReference>
<dbReference type="RefSeq" id="WP_051119221.1">
    <property type="nucleotide sequence ID" value="NZ_AP019716.1"/>
</dbReference>
<accession>A0AAP9REL9</accession>
<dbReference type="Gene3D" id="1.10.260.40">
    <property type="entry name" value="lambda repressor-like DNA-binding domains"/>
    <property type="match status" value="1"/>
</dbReference>
<dbReference type="GO" id="GO:0003677">
    <property type="term" value="F:DNA binding"/>
    <property type="evidence" value="ECO:0007669"/>
    <property type="project" value="InterPro"/>
</dbReference>
<evidence type="ECO:0000313" key="3">
    <source>
        <dbReference type="Proteomes" id="UP000515243"/>
    </source>
</evidence>
<name>A0AAP9REL9_CLOBU</name>
<dbReference type="EMBL" id="CP040626">
    <property type="protein sequence ID" value="QMW90186.1"/>
    <property type="molecule type" value="Genomic_DNA"/>
</dbReference>
<dbReference type="Proteomes" id="UP000515243">
    <property type="component" value="Chromosome 1"/>
</dbReference>
<dbReference type="SUPFAM" id="SSF47413">
    <property type="entry name" value="lambda repressor-like DNA-binding domains"/>
    <property type="match status" value="1"/>
</dbReference>
<reference evidence="2 3" key="1">
    <citation type="submission" date="2019-05" db="EMBL/GenBank/DDBJ databases">
        <authorList>
            <person name="Schori C."/>
            <person name="Ahrens C."/>
        </authorList>
    </citation>
    <scope>NUCLEOTIDE SEQUENCE [LARGE SCALE GENOMIC DNA]</scope>
    <source>
        <strain evidence="2 3">DSM 10702</strain>
    </source>
</reference>
<gene>
    <name evidence="2" type="ORF">FF104_04255</name>
</gene>
<evidence type="ECO:0000259" key="1">
    <source>
        <dbReference type="PROSITE" id="PS50943"/>
    </source>
</evidence>
<proteinExistence type="predicted"/>
<dbReference type="InterPro" id="IPR010982">
    <property type="entry name" value="Lambda_DNA-bd_dom_sf"/>
</dbReference>
<dbReference type="GeneID" id="92943341"/>
<sequence length="119" mass="13776">MEFLERLTAYMKDNNVKQIDIINKDKSLSKGYVSMVVNGKRQPNTEFLNALSKLSGRSINWWLHGVDNYDNLYALNELLNFFIDNGSIDKDGNMDSETKDIIDTMLKKEIRVKLQNKKA</sequence>
<organism evidence="2 3">
    <name type="scientific">Clostridium butyricum</name>
    <dbReference type="NCBI Taxonomy" id="1492"/>
    <lineage>
        <taxon>Bacteria</taxon>
        <taxon>Bacillati</taxon>
        <taxon>Bacillota</taxon>
        <taxon>Clostridia</taxon>
        <taxon>Eubacteriales</taxon>
        <taxon>Clostridiaceae</taxon>
        <taxon>Clostridium</taxon>
    </lineage>
</organism>
<dbReference type="AlphaFoldDB" id="A0AAP9REL9"/>